<proteinExistence type="predicted"/>
<protein>
    <submittedName>
        <fullName evidence="2">Uncharacterized protein</fullName>
    </submittedName>
</protein>
<accession>A0ABV7XBI6</accession>
<feature type="signal peptide" evidence="1">
    <location>
        <begin position="1"/>
        <end position="24"/>
    </location>
</feature>
<reference evidence="3" key="1">
    <citation type="journal article" date="2019" name="Int. J. Syst. Evol. Microbiol.">
        <title>The Global Catalogue of Microorganisms (GCM) 10K type strain sequencing project: providing services to taxonomists for standard genome sequencing and annotation.</title>
        <authorList>
            <consortium name="The Broad Institute Genomics Platform"/>
            <consortium name="The Broad Institute Genome Sequencing Center for Infectious Disease"/>
            <person name="Wu L."/>
            <person name="Ma J."/>
        </authorList>
    </citation>
    <scope>NUCLEOTIDE SEQUENCE [LARGE SCALE GENOMIC DNA]</scope>
    <source>
        <strain evidence="3">KCTC 42644</strain>
    </source>
</reference>
<gene>
    <name evidence="2" type="ORF">ACFOMD_12760</name>
</gene>
<name>A0ABV7XBI6_9SPHN</name>
<sequence>MTLRRSILLAAAALALAPLSPIVAQPAPVEGFADIADLTIGAPVVLKAAITKASKLSRKEAPDVPEGRVRLLIEAQVQGVLTAREAVPAKISYLWDGSLDARGKVPKLKGLPVILFLKRVPGREGQYQLTSRNGQIAGTARSEQHIRRVLSDIRQPDIRDLRVTGLGNAFHVRGSIPGEAESQIFINTATGRPVSLVVLSRPGQAKSYSVALSDVIDDAATTIPRDTLMWYHLACQLPRALPAGSVDQLEDADKQAVAADYGFVLTSLGACGRTLR</sequence>
<feature type="chain" id="PRO_5047224528" evidence="1">
    <location>
        <begin position="25"/>
        <end position="276"/>
    </location>
</feature>
<comment type="caution">
    <text evidence="2">The sequence shown here is derived from an EMBL/GenBank/DDBJ whole genome shotgun (WGS) entry which is preliminary data.</text>
</comment>
<dbReference type="Proteomes" id="UP001595615">
    <property type="component" value="Unassembled WGS sequence"/>
</dbReference>
<evidence type="ECO:0000256" key="1">
    <source>
        <dbReference type="SAM" id="SignalP"/>
    </source>
</evidence>
<dbReference type="EMBL" id="JBHRXV010000011">
    <property type="protein sequence ID" value="MFC3713449.1"/>
    <property type="molecule type" value="Genomic_DNA"/>
</dbReference>
<keyword evidence="3" id="KW-1185">Reference proteome</keyword>
<dbReference type="RefSeq" id="WP_380861953.1">
    <property type="nucleotide sequence ID" value="NZ_JBHRXV010000011.1"/>
</dbReference>
<evidence type="ECO:0000313" key="3">
    <source>
        <dbReference type="Proteomes" id="UP001595615"/>
    </source>
</evidence>
<organism evidence="2 3">
    <name type="scientific">Sphingoaurantiacus capsulatus</name>
    <dbReference type="NCBI Taxonomy" id="1771310"/>
    <lineage>
        <taxon>Bacteria</taxon>
        <taxon>Pseudomonadati</taxon>
        <taxon>Pseudomonadota</taxon>
        <taxon>Alphaproteobacteria</taxon>
        <taxon>Sphingomonadales</taxon>
        <taxon>Sphingosinicellaceae</taxon>
        <taxon>Sphingoaurantiacus</taxon>
    </lineage>
</organism>
<evidence type="ECO:0000313" key="2">
    <source>
        <dbReference type="EMBL" id="MFC3713449.1"/>
    </source>
</evidence>
<keyword evidence="1" id="KW-0732">Signal</keyword>